<dbReference type="InterPro" id="IPR002577">
    <property type="entry name" value="HTH_HxlR"/>
</dbReference>
<feature type="domain" description="HTH hxlR-type" evidence="4">
    <location>
        <begin position="11"/>
        <end position="109"/>
    </location>
</feature>
<dbReference type="EMBL" id="JBHTCQ010000002">
    <property type="protein sequence ID" value="MFC7405531.1"/>
    <property type="molecule type" value="Genomic_DNA"/>
</dbReference>
<dbReference type="InterPro" id="IPR029229">
    <property type="entry name" value="Alkyl_sulf_C"/>
</dbReference>
<dbReference type="SUPFAM" id="SSF55718">
    <property type="entry name" value="SCP-like"/>
    <property type="match status" value="1"/>
</dbReference>
<reference evidence="6" key="1">
    <citation type="journal article" date="2019" name="Int. J. Syst. Evol. Microbiol.">
        <title>The Global Catalogue of Microorganisms (GCM) 10K type strain sequencing project: providing services to taxonomists for standard genome sequencing and annotation.</title>
        <authorList>
            <consortium name="The Broad Institute Genomics Platform"/>
            <consortium name="The Broad Institute Genome Sequencing Center for Infectious Disease"/>
            <person name="Wu L."/>
            <person name="Ma J."/>
        </authorList>
    </citation>
    <scope>NUCLEOTIDE SEQUENCE [LARGE SCALE GENOMIC DNA]</scope>
    <source>
        <strain evidence="6">JCM 1490</strain>
    </source>
</reference>
<sequence>MTGKRWYDDACGLAQALNVVGERWALLIVRELVLGAKRFADLRADLPGISSNVLSQRLGELEERGVVRRRRIPPPAASTVYELTEWGAELEPVICVLGHWGARSPVYDGAVLSCTSAVMSQRTMFRADAAPGLSVAIGLRMPERDHVRPFRAQVEDGTFTIDPVEELGPDVDAVVTATPAVLADILYEGREVSEAIEVGDLTVEGDRSAFERYVGCFWLPQRAEAG</sequence>
<keyword evidence="3" id="KW-0804">Transcription</keyword>
<dbReference type="InterPro" id="IPR036527">
    <property type="entry name" value="SCP2_sterol-bd_dom_sf"/>
</dbReference>
<evidence type="ECO:0000313" key="5">
    <source>
        <dbReference type="EMBL" id="MFC7405531.1"/>
    </source>
</evidence>
<name>A0ABW2Q8I9_9MICO</name>
<dbReference type="Pfam" id="PF14864">
    <property type="entry name" value="Alkyl_sulf_C"/>
    <property type="match status" value="1"/>
</dbReference>
<dbReference type="Pfam" id="PF01638">
    <property type="entry name" value="HxlR"/>
    <property type="match status" value="1"/>
</dbReference>
<comment type="caution">
    <text evidence="5">The sequence shown here is derived from an EMBL/GenBank/DDBJ whole genome shotgun (WGS) entry which is preliminary data.</text>
</comment>
<proteinExistence type="predicted"/>
<dbReference type="InterPro" id="IPR036390">
    <property type="entry name" value="WH_DNA-bd_sf"/>
</dbReference>
<protein>
    <submittedName>
        <fullName evidence="5">Winged helix-turn-helix transcriptional regulator</fullName>
    </submittedName>
</protein>
<evidence type="ECO:0000313" key="6">
    <source>
        <dbReference type="Proteomes" id="UP001596455"/>
    </source>
</evidence>
<dbReference type="SUPFAM" id="SSF46785">
    <property type="entry name" value="Winged helix' DNA-binding domain"/>
    <property type="match status" value="1"/>
</dbReference>
<evidence type="ECO:0000256" key="2">
    <source>
        <dbReference type="ARBA" id="ARBA00023125"/>
    </source>
</evidence>
<accession>A0ABW2Q8I9</accession>
<keyword evidence="1" id="KW-0805">Transcription regulation</keyword>
<dbReference type="PANTHER" id="PTHR33204">
    <property type="entry name" value="TRANSCRIPTIONAL REGULATOR, MARR FAMILY"/>
    <property type="match status" value="1"/>
</dbReference>
<dbReference type="PROSITE" id="PS51118">
    <property type="entry name" value="HTH_HXLR"/>
    <property type="match status" value="1"/>
</dbReference>
<evidence type="ECO:0000256" key="1">
    <source>
        <dbReference type="ARBA" id="ARBA00023015"/>
    </source>
</evidence>
<dbReference type="PANTHER" id="PTHR33204:SF18">
    <property type="entry name" value="TRANSCRIPTIONAL REGULATORY PROTEIN"/>
    <property type="match status" value="1"/>
</dbReference>
<keyword evidence="2" id="KW-0238">DNA-binding</keyword>
<dbReference type="Gene3D" id="1.10.10.10">
    <property type="entry name" value="Winged helix-like DNA-binding domain superfamily/Winged helix DNA-binding domain"/>
    <property type="match status" value="1"/>
</dbReference>
<keyword evidence="6" id="KW-1185">Reference proteome</keyword>
<dbReference type="RefSeq" id="WP_382394052.1">
    <property type="nucleotide sequence ID" value="NZ_JBHTCQ010000002.1"/>
</dbReference>
<dbReference type="InterPro" id="IPR036388">
    <property type="entry name" value="WH-like_DNA-bd_sf"/>
</dbReference>
<dbReference type="Gene3D" id="3.30.1050.10">
    <property type="entry name" value="SCP2 sterol-binding domain"/>
    <property type="match status" value="1"/>
</dbReference>
<evidence type="ECO:0000256" key="3">
    <source>
        <dbReference type="ARBA" id="ARBA00023163"/>
    </source>
</evidence>
<organism evidence="5 6">
    <name type="scientific">Georgenia alba</name>
    <dbReference type="NCBI Taxonomy" id="2233858"/>
    <lineage>
        <taxon>Bacteria</taxon>
        <taxon>Bacillati</taxon>
        <taxon>Actinomycetota</taxon>
        <taxon>Actinomycetes</taxon>
        <taxon>Micrococcales</taxon>
        <taxon>Bogoriellaceae</taxon>
        <taxon>Georgenia</taxon>
    </lineage>
</organism>
<evidence type="ECO:0000259" key="4">
    <source>
        <dbReference type="PROSITE" id="PS51118"/>
    </source>
</evidence>
<dbReference type="Proteomes" id="UP001596455">
    <property type="component" value="Unassembled WGS sequence"/>
</dbReference>
<gene>
    <name evidence="5" type="ORF">ACFQQL_10470</name>
</gene>